<gene>
    <name evidence="2" type="ORF">BDA96_10G159800</name>
</gene>
<feature type="compositionally biased region" description="Basic and acidic residues" evidence="1">
    <location>
        <begin position="51"/>
        <end position="65"/>
    </location>
</feature>
<organism evidence="2 3">
    <name type="scientific">Sorghum bicolor</name>
    <name type="common">Sorghum</name>
    <name type="synonym">Sorghum vulgare</name>
    <dbReference type="NCBI Taxonomy" id="4558"/>
    <lineage>
        <taxon>Eukaryota</taxon>
        <taxon>Viridiplantae</taxon>
        <taxon>Streptophyta</taxon>
        <taxon>Embryophyta</taxon>
        <taxon>Tracheophyta</taxon>
        <taxon>Spermatophyta</taxon>
        <taxon>Magnoliopsida</taxon>
        <taxon>Liliopsida</taxon>
        <taxon>Poales</taxon>
        <taxon>Poaceae</taxon>
        <taxon>PACMAD clade</taxon>
        <taxon>Panicoideae</taxon>
        <taxon>Andropogonodae</taxon>
        <taxon>Andropogoneae</taxon>
        <taxon>Sorghinae</taxon>
        <taxon>Sorghum</taxon>
    </lineage>
</organism>
<protein>
    <submittedName>
        <fullName evidence="2">Uncharacterized protein</fullName>
    </submittedName>
</protein>
<dbReference type="EMBL" id="CM027689">
    <property type="protein sequence ID" value="KAG0514088.1"/>
    <property type="molecule type" value="Genomic_DNA"/>
</dbReference>
<evidence type="ECO:0000313" key="3">
    <source>
        <dbReference type="Proteomes" id="UP000807115"/>
    </source>
</evidence>
<reference evidence="2" key="1">
    <citation type="journal article" date="2019" name="BMC Genomics">
        <title>A new reference genome for Sorghum bicolor reveals high levels of sequence similarity between sweet and grain genotypes: implications for the genetics of sugar metabolism.</title>
        <authorList>
            <person name="Cooper E.A."/>
            <person name="Brenton Z.W."/>
            <person name="Flinn B.S."/>
            <person name="Jenkins J."/>
            <person name="Shu S."/>
            <person name="Flowers D."/>
            <person name="Luo F."/>
            <person name="Wang Y."/>
            <person name="Xia P."/>
            <person name="Barry K."/>
            <person name="Daum C."/>
            <person name="Lipzen A."/>
            <person name="Yoshinaga Y."/>
            <person name="Schmutz J."/>
            <person name="Saski C."/>
            <person name="Vermerris W."/>
            <person name="Kresovich S."/>
        </authorList>
    </citation>
    <scope>NUCLEOTIDE SEQUENCE</scope>
</reference>
<evidence type="ECO:0000256" key="1">
    <source>
        <dbReference type="SAM" id="MobiDB-lite"/>
    </source>
</evidence>
<feature type="compositionally biased region" description="Basic residues" evidence="1">
    <location>
        <begin position="18"/>
        <end position="30"/>
    </location>
</feature>
<dbReference type="Proteomes" id="UP000807115">
    <property type="component" value="Chromosome 10"/>
</dbReference>
<evidence type="ECO:0000313" key="2">
    <source>
        <dbReference type="EMBL" id="KAG0514088.1"/>
    </source>
</evidence>
<feature type="region of interest" description="Disordered" evidence="1">
    <location>
        <begin position="18"/>
        <end position="70"/>
    </location>
</feature>
<sequence length="139" mass="15752">MRWRSRVPLVPLLATRRRRRRGLARSHPRPAAHGFLSWSGDRATCPMKIEPGTEVHTPHEGDDRRPRRSFASTACLPHHRAPDGPRSVEFISEVVQLHCTRPTSGRHLEPGVPDPRYEEVAGEFMEMDGAVDIIDHGKK</sequence>
<comment type="caution">
    <text evidence="2">The sequence shown here is derived from an EMBL/GenBank/DDBJ whole genome shotgun (WGS) entry which is preliminary data.</text>
</comment>
<reference evidence="2" key="2">
    <citation type="submission" date="2020-10" db="EMBL/GenBank/DDBJ databases">
        <authorList>
            <person name="Cooper E.A."/>
            <person name="Brenton Z.W."/>
            <person name="Flinn B.S."/>
            <person name="Jenkins J."/>
            <person name="Shu S."/>
            <person name="Flowers D."/>
            <person name="Luo F."/>
            <person name="Wang Y."/>
            <person name="Xia P."/>
            <person name="Barry K."/>
            <person name="Daum C."/>
            <person name="Lipzen A."/>
            <person name="Yoshinaga Y."/>
            <person name="Schmutz J."/>
            <person name="Saski C."/>
            <person name="Vermerris W."/>
            <person name="Kresovich S."/>
        </authorList>
    </citation>
    <scope>NUCLEOTIDE SEQUENCE</scope>
</reference>
<accession>A0A921Q3H0</accession>
<name>A0A921Q3H0_SORBI</name>
<dbReference type="AlphaFoldDB" id="A0A921Q3H0"/>
<proteinExistence type="predicted"/>